<name>A0A9E7FFK0_9LILI</name>
<dbReference type="Proteomes" id="UP001055439">
    <property type="component" value="Chromosome 4"/>
</dbReference>
<gene>
    <name evidence="13" type="ORF">MUK42_31516</name>
</gene>
<keyword evidence="7 11" id="KW-1133">Transmembrane helix</keyword>
<comment type="similarity">
    <text evidence="2">Belongs to the ZFPL1 family.</text>
</comment>
<accession>A0A9E7FFK0</accession>
<keyword evidence="5 9" id="KW-0863">Zinc-finger</keyword>
<dbReference type="PROSITE" id="PS50089">
    <property type="entry name" value="ZF_RING_2"/>
    <property type="match status" value="1"/>
</dbReference>
<dbReference type="Pfam" id="PF25998">
    <property type="entry name" value="U-box_ZFPL1"/>
    <property type="match status" value="1"/>
</dbReference>
<evidence type="ECO:0000256" key="4">
    <source>
        <dbReference type="ARBA" id="ARBA00022723"/>
    </source>
</evidence>
<protein>
    <submittedName>
        <fullName evidence="13">Zinc finger, C3HC4 type, domain containing protein</fullName>
    </submittedName>
</protein>
<dbReference type="InterPro" id="IPR058731">
    <property type="entry name" value="Znf-B_box_ZFPL1-like"/>
</dbReference>
<keyword evidence="14" id="KW-1185">Reference proteome</keyword>
<feature type="region of interest" description="Disordered" evidence="10">
    <location>
        <begin position="307"/>
        <end position="330"/>
    </location>
</feature>
<dbReference type="OrthoDB" id="1916590at2759"/>
<evidence type="ECO:0000313" key="13">
    <source>
        <dbReference type="EMBL" id="URD95329.1"/>
    </source>
</evidence>
<feature type="transmembrane region" description="Helical" evidence="11">
    <location>
        <begin position="337"/>
        <end position="357"/>
    </location>
</feature>
<evidence type="ECO:0000256" key="11">
    <source>
        <dbReference type="SAM" id="Phobius"/>
    </source>
</evidence>
<evidence type="ECO:0000256" key="9">
    <source>
        <dbReference type="PROSITE-ProRule" id="PRU00175"/>
    </source>
</evidence>
<dbReference type="GO" id="GO:0005794">
    <property type="term" value="C:Golgi apparatus"/>
    <property type="evidence" value="ECO:0007669"/>
    <property type="project" value="TreeGrafter"/>
</dbReference>
<keyword evidence="8 11" id="KW-0472">Membrane</keyword>
<evidence type="ECO:0000256" key="10">
    <source>
        <dbReference type="SAM" id="MobiDB-lite"/>
    </source>
</evidence>
<evidence type="ECO:0000256" key="2">
    <source>
        <dbReference type="ARBA" id="ARBA00005561"/>
    </source>
</evidence>
<dbReference type="PANTHER" id="PTHR12981:SF0">
    <property type="entry name" value="ZINC FINGER PROTEIN-LIKE 1"/>
    <property type="match status" value="1"/>
</dbReference>
<dbReference type="GO" id="GO:0016020">
    <property type="term" value="C:membrane"/>
    <property type="evidence" value="ECO:0007669"/>
    <property type="project" value="UniProtKB-SubCell"/>
</dbReference>
<feature type="domain" description="RING-type" evidence="12">
    <location>
        <begin position="54"/>
        <end position="104"/>
    </location>
</feature>
<dbReference type="SUPFAM" id="SSF57850">
    <property type="entry name" value="RING/U-box"/>
    <property type="match status" value="1"/>
</dbReference>
<evidence type="ECO:0000256" key="7">
    <source>
        <dbReference type="ARBA" id="ARBA00022989"/>
    </source>
</evidence>
<reference evidence="13" key="1">
    <citation type="submission" date="2022-05" db="EMBL/GenBank/DDBJ databases">
        <title>The Musa troglodytarum L. genome provides insights into the mechanism of non-climacteric behaviour and enrichment of carotenoids.</title>
        <authorList>
            <person name="Wang J."/>
        </authorList>
    </citation>
    <scope>NUCLEOTIDE SEQUENCE</scope>
    <source>
        <tissue evidence="13">Leaf</tissue>
    </source>
</reference>
<keyword evidence="6" id="KW-0862">Zinc</keyword>
<dbReference type="InterPro" id="IPR058730">
    <property type="entry name" value="U-box_ZFPL1-like"/>
</dbReference>
<evidence type="ECO:0000256" key="8">
    <source>
        <dbReference type="ARBA" id="ARBA00023136"/>
    </source>
</evidence>
<dbReference type="GO" id="GO:0008270">
    <property type="term" value="F:zinc ion binding"/>
    <property type="evidence" value="ECO:0007669"/>
    <property type="project" value="UniProtKB-KW"/>
</dbReference>
<dbReference type="EMBL" id="CP097506">
    <property type="protein sequence ID" value="URD95329.1"/>
    <property type="molecule type" value="Genomic_DNA"/>
</dbReference>
<dbReference type="PANTHER" id="PTHR12981">
    <property type="entry name" value="ZINC FINGER PROTEIN-LIKE 1"/>
    <property type="match status" value="1"/>
</dbReference>
<dbReference type="AlphaFoldDB" id="A0A9E7FFK0"/>
<dbReference type="InterPro" id="IPR013083">
    <property type="entry name" value="Znf_RING/FYVE/PHD"/>
</dbReference>
<sequence>MVVCKCRKATRLYCFVHKLPVCGQCICFPEHQICVVKKYSDWVVDGEYDWPPICSLCNAPLEAETDQTTRLGCLHLMHTHCLVSHIKSFSPQTPSSGYVCPACSSPIWPPISIKDTSSLLHSKLKEAIIQSGFEKNVFGNHLVSLPTVENRVPPPAFDSDPLMHVSAVEDTEKGGATSVDPVEDSRPTLSLPVTDDKYTDEVYNSTIGVGSSKPIEPEIVEVDGPNALGNQFMQNQEHHHMKSTSLPGATTRKPTYHVDRQSSETSYYIDDEDGTNKKYTRRGPVGHKFLRMLLPFWSNALPTLPVTAPPRKESNANSIPEGRIRHQRSSRMDPRKILLVMAIMACMATMGILYYRLAQRSLGESIPEDEAQ</sequence>
<evidence type="ECO:0000256" key="1">
    <source>
        <dbReference type="ARBA" id="ARBA00004167"/>
    </source>
</evidence>
<proteinExistence type="inferred from homology"/>
<evidence type="ECO:0000256" key="6">
    <source>
        <dbReference type="ARBA" id="ARBA00022833"/>
    </source>
</evidence>
<evidence type="ECO:0000259" key="12">
    <source>
        <dbReference type="PROSITE" id="PS50089"/>
    </source>
</evidence>
<evidence type="ECO:0000256" key="5">
    <source>
        <dbReference type="ARBA" id="ARBA00022771"/>
    </source>
</evidence>
<evidence type="ECO:0000313" key="14">
    <source>
        <dbReference type="Proteomes" id="UP001055439"/>
    </source>
</evidence>
<keyword evidence="3 11" id="KW-0812">Transmembrane</keyword>
<dbReference type="Gene3D" id="3.30.40.10">
    <property type="entry name" value="Zinc/RING finger domain, C3HC4 (zinc finger)"/>
    <property type="match status" value="1"/>
</dbReference>
<comment type="subcellular location">
    <subcellularLocation>
        <location evidence="1">Membrane</location>
        <topology evidence="1">Single-pass membrane protein</topology>
    </subcellularLocation>
</comment>
<keyword evidence="4" id="KW-0479">Metal-binding</keyword>
<dbReference type="Pfam" id="PF25993">
    <property type="entry name" value="zf-B_box_ZFPL1"/>
    <property type="match status" value="1"/>
</dbReference>
<evidence type="ECO:0000256" key="3">
    <source>
        <dbReference type="ARBA" id="ARBA00022692"/>
    </source>
</evidence>
<dbReference type="InterPro" id="IPR039043">
    <property type="entry name" value="ZFPL1"/>
</dbReference>
<feature type="region of interest" description="Disordered" evidence="10">
    <location>
        <begin position="237"/>
        <end position="261"/>
    </location>
</feature>
<organism evidence="13 14">
    <name type="scientific">Musa troglodytarum</name>
    <name type="common">fe'i banana</name>
    <dbReference type="NCBI Taxonomy" id="320322"/>
    <lineage>
        <taxon>Eukaryota</taxon>
        <taxon>Viridiplantae</taxon>
        <taxon>Streptophyta</taxon>
        <taxon>Embryophyta</taxon>
        <taxon>Tracheophyta</taxon>
        <taxon>Spermatophyta</taxon>
        <taxon>Magnoliopsida</taxon>
        <taxon>Liliopsida</taxon>
        <taxon>Zingiberales</taxon>
        <taxon>Musaceae</taxon>
        <taxon>Musa</taxon>
    </lineage>
</organism>
<dbReference type="InterPro" id="IPR001841">
    <property type="entry name" value="Znf_RING"/>
</dbReference>